<evidence type="ECO:0000256" key="5">
    <source>
        <dbReference type="ARBA" id="ARBA00022741"/>
    </source>
</evidence>
<dbReference type="GO" id="GO:0046983">
    <property type="term" value="F:protein dimerization activity"/>
    <property type="evidence" value="ECO:0007669"/>
    <property type="project" value="InterPro"/>
</dbReference>
<evidence type="ECO:0000256" key="9">
    <source>
        <dbReference type="SAM" id="Phobius"/>
    </source>
</evidence>
<evidence type="ECO:0000259" key="11">
    <source>
        <dbReference type="Pfam" id="PF07730"/>
    </source>
</evidence>
<dbReference type="InterPro" id="IPR003594">
    <property type="entry name" value="HATPase_dom"/>
</dbReference>
<feature type="transmembrane region" description="Helical" evidence="9">
    <location>
        <begin position="45"/>
        <end position="66"/>
    </location>
</feature>
<proteinExistence type="predicted"/>
<comment type="catalytic activity">
    <reaction evidence="1">
        <text>ATP + protein L-histidine = ADP + protein N-phospho-L-histidine.</text>
        <dbReference type="EC" id="2.7.13.3"/>
    </reaction>
</comment>
<dbReference type="EMBL" id="VUOB01000062">
    <property type="protein sequence ID" value="KAA2254308.1"/>
    <property type="molecule type" value="Genomic_DNA"/>
</dbReference>
<feature type="domain" description="Histidine kinase/HSP90-like ATPase" evidence="10">
    <location>
        <begin position="349"/>
        <end position="437"/>
    </location>
</feature>
<dbReference type="RefSeq" id="WP_149853360.1">
    <property type="nucleotide sequence ID" value="NZ_VUOB01000062.1"/>
</dbReference>
<evidence type="ECO:0000259" key="10">
    <source>
        <dbReference type="Pfam" id="PF02518"/>
    </source>
</evidence>
<dbReference type="EC" id="2.7.13.3" evidence="2"/>
<dbReference type="CDD" id="cd16917">
    <property type="entry name" value="HATPase_UhpB-NarQ-NarX-like"/>
    <property type="match status" value="1"/>
</dbReference>
<dbReference type="Pfam" id="PF02518">
    <property type="entry name" value="HATPase_c"/>
    <property type="match status" value="1"/>
</dbReference>
<dbReference type="Gene3D" id="1.20.5.1930">
    <property type="match status" value="1"/>
</dbReference>
<sequence length="438" mass="47469">MNPSPNPSPLRNVMTTFAQTLLWSPPYAPAPPRDEKPSQRRLRRLGWFLVIVYAGVVSILASVYYVSRHKPAGWWPLLFVLTAVPLVLAVRRPLDAWRLATLTLLLARWLMTLPTIDGSHPGGPPGMASDLHNVFQPWQFAAYFPVLAAVGFRCSAGYVASAGVITAVVLGWITAFGDEESTKSYTNSYVVALVIVVLVLVVAHSFGSRGRAKRAIAVQEQRSAQAQLEQARLAERARIAREMHDVVAHHMSMVAVRCETAPYRVQGMPEDGVKEFAEIGELARAAIMDMQRLLGVLRTSDQAAELAPQPGLDQIAELVATTRQAGVVVTLEKPADIADGVGEVLGLTAYRIVQEALTNARRHAPGAAVAVRLRRIDNALEIEVRNWPAELPPSVTTGRSGGNGLAGMWERAQLHGGVVTAESTVDGGFEVRAVLPID</sequence>
<evidence type="ECO:0000313" key="12">
    <source>
        <dbReference type="EMBL" id="KAA2254308.1"/>
    </source>
</evidence>
<dbReference type="GO" id="GO:0016020">
    <property type="term" value="C:membrane"/>
    <property type="evidence" value="ECO:0007669"/>
    <property type="project" value="InterPro"/>
</dbReference>
<dbReference type="InterPro" id="IPR036890">
    <property type="entry name" value="HATPase_C_sf"/>
</dbReference>
<dbReference type="GO" id="GO:0000155">
    <property type="term" value="F:phosphorelay sensor kinase activity"/>
    <property type="evidence" value="ECO:0007669"/>
    <property type="project" value="InterPro"/>
</dbReference>
<evidence type="ECO:0000256" key="3">
    <source>
        <dbReference type="ARBA" id="ARBA00022553"/>
    </source>
</evidence>
<keyword evidence="7" id="KW-0067">ATP-binding</keyword>
<organism evidence="12 13">
    <name type="scientific">Solihabitans fulvus</name>
    <dbReference type="NCBI Taxonomy" id="1892852"/>
    <lineage>
        <taxon>Bacteria</taxon>
        <taxon>Bacillati</taxon>
        <taxon>Actinomycetota</taxon>
        <taxon>Actinomycetes</taxon>
        <taxon>Pseudonocardiales</taxon>
        <taxon>Pseudonocardiaceae</taxon>
        <taxon>Solihabitans</taxon>
    </lineage>
</organism>
<reference evidence="12 13" key="1">
    <citation type="submission" date="2019-09" db="EMBL/GenBank/DDBJ databases">
        <title>Goodfellowia gen. nov., a new genus of the Pseudonocardineae related to Actinoalloteichus, containing Goodfellowia coeruleoviolacea gen. nov., comb. nov. gen. nov., comb. nov.</title>
        <authorList>
            <person name="Labeda D."/>
        </authorList>
    </citation>
    <scope>NUCLEOTIDE SEQUENCE [LARGE SCALE GENOMIC DNA]</scope>
    <source>
        <strain evidence="12 13">AN110305</strain>
    </source>
</reference>
<keyword evidence="9" id="KW-0812">Transmembrane</keyword>
<feature type="transmembrane region" description="Helical" evidence="9">
    <location>
        <begin position="189"/>
        <end position="207"/>
    </location>
</feature>
<keyword evidence="13" id="KW-1185">Reference proteome</keyword>
<evidence type="ECO:0000313" key="13">
    <source>
        <dbReference type="Proteomes" id="UP000323454"/>
    </source>
</evidence>
<evidence type="ECO:0000256" key="6">
    <source>
        <dbReference type="ARBA" id="ARBA00022777"/>
    </source>
</evidence>
<dbReference type="GO" id="GO:0005524">
    <property type="term" value="F:ATP binding"/>
    <property type="evidence" value="ECO:0007669"/>
    <property type="project" value="UniProtKB-KW"/>
</dbReference>
<feature type="transmembrane region" description="Helical" evidence="9">
    <location>
        <begin position="72"/>
        <end position="90"/>
    </location>
</feature>
<dbReference type="Gene3D" id="3.30.565.10">
    <property type="entry name" value="Histidine kinase-like ATPase, C-terminal domain"/>
    <property type="match status" value="1"/>
</dbReference>
<reference evidence="12 13" key="2">
    <citation type="submission" date="2019-09" db="EMBL/GenBank/DDBJ databases">
        <authorList>
            <person name="Jin C."/>
        </authorList>
    </citation>
    <scope>NUCLEOTIDE SEQUENCE [LARGE SCALE GENOMIC DNA]</scope>
    <source>
        <strain evidence="12 13">AN110305</strain>
    </source>
</reference>
<dbReference type="AlphaFoldDB" id="A0A5B2WTI9"/>
<dbReference type="OrthoDB" id="227596at2"/>
<dbReference type="PANTHER" id="PTHR24421">
    <property type="entry name" value="NITRATE/NITRITE SENSOR PROTEIN NARX-RELATED"/>
    <property type="match status" value="1"/>
</dbReference>
<accession>A0A5B2WTI9</accession>
<dbReference type="SUPFAM" id="SSF55874">
    <property type="entry name" value="ATPase domain of HSP90 chaperone/DNA topoisomerase II/histidine kinase"/>
    <property type="match status" value="1"/>
</dbReference>
<keyword evidence="5" id="KW-0547">Nucleotide-binding</keyword>
<evidence type="ECO:0000256" key="7">
    <source>
        <dbReference type="ARBA" id="ARBA00022840"/>
    </source>
</evidence>
<dbReference type="Pfam" id="PF07730">
    <property type="entry name" value="HisKA_3"/>
    <property type="match status" value="1"/>
</dbReference>
<evidence type="ECO:0000256" key="8">
    <source>
        <dbReference type="ARBA" id="ARBA00023012"/>
    </source>
</evidence>
<keyword evidence="9" id="KW-1133">Transmembrane helix</keyword>
<keyword evidence="4" id="KW-0808">Transferase</keyword>
<dbReference type="Proteomes" id="UP000323454">
    <property type="component" value="Unassembled WGS sequence"/>
</dbReference>
<comment type="caution">
    <text evidence="12">The sequence shown here is derived from an EMBL/GenBank/DDBJ whole genome shotgun (WGS) entry which is preliminary data.</text>
</comment>
<evidence type="ECO:0000256" key="2">
    <source>
        <dbReference type="ARBA" id="ARBA00012438"/>
    </source>
</evidence>
<dbReference type="PANTHER" id="PTHR24421:SF10">
    <property type="entry name" value="NITRATE_NITRITE SENSOR PROTEIN NARQ"/>
    <property type="match status" value="1"/>
</dbReference>
<keyword evidence="9" id="KW-0472">Membrane</keyword>
<dbReference type="InterPro" id="IPR011712">
    <property type="entry name" value="Sig_transdc_His_kin_sub3_dim/P"/>
</dbReference>
<evidence type="ECO:0000256" key="4">
    <source>
        <dbReference type="ARBA" id="ARBA00022679"/>
    </source>
</evidence>
<keyword evidence="6 12" id="KW-0418">Kinase</keyword>
<name>A0A5B2WTI9_9PSEU</name>
<feature type="domain" description="Signal transduction histidine kinase subgroup 3 dimerisation and phosphoacceptor" evidence="11">
    <location>
        <begin position="235"/>
        <end position="301"/>
    </location>
</feature>
<keyword evidence="8" id="KW-0902">Two-component regulatory system</keyword>
<keyword evidence="3" id="KW-0597">Phosphoprotein</keyword>
<evidence type="ECO:0000256" key="1">
    <source>
        <dbReference type="ARBA" id="ARBA00000085"/>
    </source>
</evidence>
<protein>
    <recommendedName>
        <fullName evidence="2">histidine kinase</fullName>
        <ecNumber evidence="2">2.7.13.3</ecNumber>
    </recommendedName>
</protein>
<dbReference type="InterPro" id="IPR050482">
    <property type="entry name" value="Sensor_HK_TwoCompSys"/>
</dbReference>
<feature type="transmembrane region" description="Helical" evidence="9">
    <location>
        <begin position="159"/>
        <end position="177"/>
    </location>
</feature>
<gene>
    <name evidence="12" type="ORF">F0L68_30770</name>
</gene>